<accession>A0AAV5HY51</accession>
<name>A0AAV5HY51_9ROSI</name>
<dbReference type="Proteomes" id="UP001054252">
    <property type="component" value="Unassembled WGS sequence"/>
</dbReference>
<proteinExistence type="predicted"/>
<dbReference type="AlphaFoldDB" id="A0AAV5HY51"/>
<evidence type="ECO:0000313" key="1">
    <source>
        <dbReference type="EMBL" id="GKU90658.1"/>
    </source>
</evidence>
<gene>
    <name evidence="1" type="ORF">SLEP1_g4625</name>
</gene>
<sequence>MSFAFHAVPEKSLFILYPEFGWKMNDTDTWHGMRNHLEIIIWEGKIHTLILRWRTHLKKWHINTSSQNSGAL</sequence>
<keyword evidence="2" id="KW-1185">Reference proteome</keyword>
<comment type="caution">
    <text evidence="1">The sequence shown here is derived from an EMBL/GenBank/DDBJ whole genome shotgun (WGS) entry which is preliminary data.</text>
</comment>
<evidence type="ECO:0000313" key="2">
    <source>
        <dbReference type="Proteomes" id="UP001054252"/>
    </source>
</evidence>
<dbReference type="EMBL" id="BPVZ01000004">
    <property type="protein sequence ID" value="GKU90658.1"/>
    <property type="molecule type" value="Genomic_DNA"/>
</dbReference>
<organism evidence="1 2">
    <name type="scientific">Rubroshorea leprosula</name>
    <dbReference type="NCBI Taxonomy" id="152421"/>
    <lineage>
        <taxon>Eukaryota</taxon>
        <taxon>Viridiplantae</taxon>
        <taxon>Streptophyta</taxon>
        <taxon>Embryophyta</taxon>
        <taxon>Tracheophyta</taxon>
        <taxon>Spermatophyta</taxon>
        <taxon>Magnoliopsida</taxon>
        <taxon>eudicotyledons</taxon>
        <taxon>Gunneridae</taxon>
        <taxon>Pentapetalae</taxon>
        <taxon>rosids</taxon>
        <taxon>malvids</taxon>
        <taxon>Malvales</taxon>
        <taxon>Dipterocarpaceae</taxon>
        <taxon>Rubroshorea</taxon>
    </lineage>
</organism>
<reference evidence="1 2" key="1">
    <citation type="journal article" date="2021" name="Commun. Biol.">
        <title>The genome of Shorea leprosula (Dipterocarpaceae) highlights the ecological relevance of drought in aseasonal tropical rainforests.</title>
        <authorList>
            <person name="Ng K.K.S."/>
            <person name="Kobayashi M.J."/>
            <person name="Fawcett J.A."/>
            <person name="Hatakeyama M."/>
            <person name="Paape T."/>
            <person name="Ng C.H."/>
            <person name="Ang C.C."/>
            <person name="Tnah L.H."/>
            <person name="Lee C.T."/>
            <person name="Nishiyama T."/>
            <person name="Sese J."/>
            <person name="O'Brien M.J."/>
            <person name="Copetti D."/>
            <person name="Mohd Noor M.I."/>
            <person name="Ong R.C."/>
            <person name="Putra M."/>
            <person name="Sireger I.Z."/>
            <person name="Indrioko S."/>
            <person name="Kosugi Y."/>
            <person name="Izuno A."/>
            <person name="Isagi Y."/>
            <person name="Lee S.L."/>
            <person name="Shimizu K.K."/>
        </authorList>
    </citation>
    <scope>NUCLEOTIDE SEQUENCE [LARGE SCALE GENOMIC DNA]</scope>
    <source>
        <strain evidence="1">214</strain>
    </source>
</reference>
<protein>
    <submittedName>
        <fullName evidence="1">Uncharacterized protein</fullName>
    </submittedName>
</protein>